<dbReference type="STRING" id="1280952.HJA_09814"/>
<proteinExistence type="predicted"/>
<dbReference type="GO" id="GO:0005886">
    <property type="term" value="C:plasma membrane"/>
    <property type="evidence" value="ECO:0007669"/>
    <property type="project" value="UniProtKB-SubCell"/>
</dbReference>
<keyword evidence="2" id="KW-1003">Cell membrane</keyword>
<dbReference type="PATRIC" id="fig|1280952.3.peg.1959"/>
<dbReference type="PANTHER" id="PTHR33908:SF3">
    <property type="entry name" value="UNDECAPRENYL PHOSPHATE-ALPHA-4-AMINO-4-DEOXY-L-ARABINOSE ARABINOSYL TRANSFERASE"/>
    <property type="match status" value="1"/>
</dbReference>
<evidence type="ECO:0000256" key="7">
    <source>
        <dbReference type="ARBA" id="ARBA00023136"/>
    </source>
</evidence>
<dbReference type="PANTHER" id="PTHR33908">
    <property type="entry name" value="MANNOSYLTRANSFERASE YKCB-RELATED"/>
    <property type="match status" value="1"/>
</dbReference>
<evidence type="ECO:0000256" key="2">
    <source>
        <dbReference type="ARBA" id="ARBA00022475"/>
    </source>
</evidence>
<reference evidence="9 10" key="1">
    <citation type="journal article" date="2014" name="Antonie Van Leeuwenhoek">
        <title>Hyphomonas beringensis sp. nov. and Hyphomonas chukchiensis sp. nov., isolated from surface seawater of the Bering Sea and Chukchi Sea.</title>
        <authorList>
            <person name="Li C."/>
            <person name="Lai Q."/>
            <person name="Li G."/>
            <person name="Dong C."/>
            <person name="Wang J."/>
            <person name="Liao Y."/>
            <person name="Shao Z."/>
        </authorList>
    </citation>
    <scope>NUCLEOTIDE SEQUENCE [LARGE SCALE GENOMIC DNA]</scope>
    <source>
        <strain evidence="9 10">VP2</strain>
    </source>
</reference>
<evidence type="ECO:0000256" key="6">
    <source>
        <dbReference type="ARBA" id="ARBA00022989"/>
    </source>
</evidence>
<evidence type="ECO:0000256" key="3">
    <source>
        <dbReference type="ARBA" id="ARBA00022676"/>
    </source>
</evidence>
<dbReference type="EMBL" id="ARYJ01000005">
    <property type="protein sequence ID" value="KCZ88656.1"/>
    <property type="molecule type" value="Genomic_DNA"/>
</dbReference>
<keyword evidence="7 8" id="KW-0472">Membrane</keyword>
<organism evidence="9 10">
    <name type="scientific">Hyphomonas jannaschiana VP2</name>
    <dbReference type="NCBI Taxonomy" id="1280952"/>
    <lineage>
        <taxon>Bacteria</taxon>
        <taxon>Pseudomonadati</taxon>
        <taxon>Pseudomonadota</taxon>
        <taxon>Alphaproteobacteria</taxon>
        <taxon>Hyphomonadales</taxon>
        <taxon>Hyphomonadaceae</taxon>
        <taxon>Hyphomonas</taxon>
    </lineage>
</organism>
<keyword evidence="5 8" id="KW-0812">Transmembrane</keyword>
<sequence length="664" mass="72918">MTMLDRLSTGWKAWVALFLITFSAAAPGVFMLPALDRDESRFAQASKQMLEDHDYIRIQYQDELRNKKPAGIHWLQAASTAVFTGPEAKQIWTYRFPSWIGASLAALTCFWCGIPLIGRRAAFLGAALFGSTLLLTSEAHISKTDAVLVCLTTFGIGALGRLYMREGSPKRMALLFWLAMGLGFLIKGPVTPMVAAYAGAGVWVWGRAENGKGGDWWRPLLWWPGPLLFLALVLPWFTWVQIATSGEFLQGAVGKDLKDKFTGASEGHGGWPLYHLTHLPIWFFPAILLIVPGLVAGWKDVRQATAARTGWPGLMIGGALLAASLLLALVLPASAANGVKVAYPAVLLLVFWYLSTQDAWRRRAPVSPDAPDRVKGLRLLLCWTLLTWIFFELMPTLLSHYILPAYPGMALLCGHAAVRLMEGEKMPVSRWLSLALFGLGAGLLLAVSYPGVTHYFMAEAAGDFTTASSSEVLATWQGYRVFPVWLWWAAFALCGVAAIEFSRARTVMSIAAGIAGAFVIGWHIRIFMLPSQIWVQPTETARLALEDVCGVPGEACKMTPPQRILSLGYAEPSYILTMGTQNLHPPETPLDLPTDMTAYPVVYLVNYEDRKAEPPVAKEVEHLRAQANGMGLCITESEPYYALNYSNGDPVTFVAMRFGREGCP</sequence>
<accession>A0A059FDN9</accession>
<comment type="subcellular location">
    <subcellularLocation>
        <location evidence="1">Cell membrane</location>
        <topology evidence="1">Multi-pass membrane protein</topology>
    </subcellularLocation>
</comment>
<evidence type="ECO:0000313" key="10">
    <source>
        <dbReference type="Proteomes" id="UP000024816"/>
    </source>
</evidence>
<name>A0A059FDN9_9PROT</name>
<feature type="transmembrane region" description="Helical" evidence="8">
    <location>
        <begin position="96"/>
        <end position="114"/>
    </location>
</feature>
<feature type="transmembrane region" description="Helical" evidence="8">
    <location>
        <begin position="192"/>
        <end position="208"/>
    </location>
</feature>
<dbReference type="Proteomes" id="UP000024816">
    <property type="component" value="Unassembled WGS sequence"/>
</dbReference>
<feature type="transmembrane region" description="Helical" evidence="8">
    <location>
        <begin position="432"/>
        <end position="457"/>
    </location>
</feature>
<feature type="transmembrane region" description="Helical" evidence="8">
    <location>
        <begin position="376"/>
        <end position="395"/>
    </location>
</feature>
<feature type="transmembrane region" description="Helical" evidence="8">
    <location>
        <begin position="279"/>
        <end position="298"/>
    </location>
</feature>
<dbReference type="GO" id="GO:0009103">
    <property type="term" value="P:lipopolysaccharide biosynthetic process"/>
    <property type="evidence" value="ECO:0007669"/>
    <property type="project" value="UniProtKB-ARBA"/>
</dbReference>
<dbReference type="InterPro" id="IPR050297">
    <property type="entry name" value="LipidA_mod_glycosyltrf_83"/>
</dbReference>
<comment type="caution">
    <text evidence="9">The sequence shown here is derived from an EMBL/GenBank/DDBJ whole genome shotgun (WGS) entry which is preliminary data.</text>
</comment>
<dbReference type="RefSeq" id="WP_035581513.1">
    <property type="nucleotide sequence ID" value="NZ_ARYJ01000005.1"/>
</dbReference>
<feature type="transmembrane region" description="Helical" evidence="8">
    <location>
        <begin position="310"/>
        <end position="331"/>
    </location>
</feature>
<dbReference type="AlphaFoldDB" id="A0A059FDN9"/>
<feature type="transmembrane region" description="Helical" evidence="8">
    <location>
        <begin position="506"/>
        <end position="524"/>
    </location>
</feature>
<feature type="transmembrane region" description="Helical" evidence="8">
    <location>
        <begin position="477"/>
        <end position="499"/>
    </location>
</feature>
<keyword evidence="4 9" id="KW-0808">Transferase</keyword>
<evidence type="ECO:0000313" key="9">
    <source>
        <dbReference type="EMBL" id="KCZ88656.1"/>
    </source>
</evidence>
<evidence type="ECO:0000256" key="5">
    <source>
        <dbReference type="ARBA" id="ARBA00022692"/>
    </source>
</evidence>
<evidence type="ECO:0000256" key="8">
    <source>
        <dbReference type="SAM" id="Phobius"/>
    </source>
</evidence>
<feature type="transmembrane region" description="Helical" evidence="8">
    <location>
        <begin position="401"/>
        <end position="420"/>
    </location>
</feature>
<protein>
    <submittedName>
        <fullName evidence="9">Dolichyl-phosphate-mannose-protein mannosyltransferase</fullName>
    </submittedName>
</protein>
<feature type="transmembrane region" description="Helical" evidence="8">
    <location>
        <begin position="220"/>
        <end position="239"/>
    </location>
</feature>
<evidence type="ECO:0000256" key="1">
    <source>
        <dbReference type="ARBA" id="ARBA00004651"/>
    </source>
</evidence>
<dbReference type="OrthoDB" id="9810951at2"/>
<dbReference type="eggNOG" id="COG1807">
    <property type="taxonomic scope" value="Bacteria"/>
</dbReference>
<keyword evidence="6 8" id="KW-1133">Transmembrane helix</keyword>
<evidence type="ECO:0000256" key="4">
    <source>
        <dbReference type="ARBA" id="ARBA00022679"/>
    </source>
</evidence>
<dbReference type="GO" id="GO:0016763">
    <property type="term" value="F:pentosyltransferase activity"/>
    <property type="evidence" value="ECO:0007669"/>
    <property type="project" value="TreeGrafter"/>
</dbReference>
<feature type="transmembrane region" description="Helical" evidence="8">
    <location>
        <begin position="146"/>
        <end position="164"/>
    </location>
</feature>
<feature type="transmembrane region" description="Helical" evidence="8">
    <location>
        <begin position="337"/>
        <end position="355"/>
    </location>
</feature>
<gene>
    <name evidence="9" type="ORF">HJA_09814</name>
</gene>
<keyword evidence="10" id="KW-1185">Reference proteome</keyword>
<keyword evidence="3 9" id="KW-0328">Glycosyltransferase</keyword>